<accession>A0A100HJ80</accession>
<dbReference type="OrthoDB" id="68975at2"/>
<evidence type="ECO:0000256" key="1">
    <source>
        <dbReference type="SAM" id="MobiDB-lite"/>
    </source>
</evidence>
<dbReference type="InterPro" id="IPR025161">
    <property type="entry name" value="IS402-like_dom"/>
</dbReference>
<dbReference type="EMBL" id="BCMS01000001">
    <property type="protein sequence ID" value="GAQ21758.1"/>
    <property type="molecule type" value="Genomic_DNA"/>
</dbReference>
<dbReference type="PANTHER" id="PTHR30007:SF0">
    <property type="entry name" value="TRANSPOSASE"/>
    <property type="match status" value="1"/>
</dbReference>
<evidence type="ECO:0000259" key="2">
    <source>
        <dbReference type="Pfam" id="PF13340"/>
    </source>
</evidence>
<organism evidence="3 4">
    <name type="scientific">Deinococcus grandis</name>
    <dbReference type="NCBI Taxonomy" id="57498"/>
    <lineage>
        <taxon>Bacteria</taxon>
        <taxon>Thermotogati</taxon>
        <taxon>Deinococcota</taxon>
        <taxon>Deinococci</taxon>
        <taxon>Deinococcales</taxon>
        <taxon>Deinococcaceae</taxon>
        <taxon>Deinococcus</taxon>
    </lineage>
</organism>
<dbReference type="AlphaFoldDB" id="A0A100HJ80"/>
<evidence type="ECO:0000313" key="3">
    <source>
        <dbReference type="EMBL" id="GAQ21758.1"/>
    </source>
</evidence>
<feature type="region of interest" description="Disordered" evidence="1">
    <location>
        <begin position="93"/>
        <end position="134"/>
    </location>
</feature>
<dbReference type="RefSeq" id="WP_083523980.1">
    <property type="nucleotide sequence ID" value="NZ_BCMS01000001.1"/>
</dbReference>
<comment type="caution">
    <text evidence="3">The sequence shown here is derived from an EMBL/GenBank/DDBJ whole genome shotgun (WGS) entry which is preliminary data.</text>
</comment>
<feature type="domain" description="Insertion element IS402-like" evidence="2">
    <location>
        <begin position="12"/>
        <end position="83"/>
    </location>
</feature>
<sequence length="134" mass="15038">MTRHRHYPSDTSDAEWAILCPLIPAPQPGGRPARIHRRDVVDAIFYITRGGVSWRMLPADFPHWKTVYSYFRQWKLDGVWLRVNDALRTQTRAAMGGNARPTAGVVDSRSVRTSQKGGSEGTTGARRSTDESIT</sequence>
<dbReference type="Proteomes" id="UP000056209">
    <property type="component" value="Unassembled WGS sequence"/>
</dbReference>
<dbReference type="PANTHER" id="PTHR30007">
    <property type="entry name" value="PHP DOMAIN PROTEIN"/>
    <property type="match status" value="1"/>
</dbReference>
<evidence type="ECO:0000313" key="4">
    <source>
        <dbReference type="Proteomes" id="UP000056209"/>
    </source>
</evidence>
<reference evidence="4" key="1">
    <citation type="submission" date="2015-11" db="EMBL/GenBank/DDBJ databases">
        <title>Draft Genome Sequence of the Radioresistant Bacterium Deinococcus grandis, Isolated from Freshwater Fish in Japan.</title>
        <authorList>
            <person name="Satoh K."/>
            <person name="Onodera T."/>
            <person name="Omoso K."/>
            <person name="Takeda-Yano K."/>
            <person name="Katayama T."/>
            <person name="Oono Y."/>
            <person name="Narumi I."/>
        </authorList>
    </citation>
    <scope>NUCLEOTIDE SEQUENCE [LARGE SCALE GENOMIC DNA]</scope>
    <source>
        <strain evidence="4">ATCC 43672</strain>
    </source>
</reference>
<proteinExistence type="predicted"/>
<protein>
    <submittedName>
        <fullName evidence="3">Transposase-like protein</fullName>
    </submittedName>
</protein>
<dbReference type="Pfam" id="PF13340">
    <property type="entry name" value="DUF4096"/>
    <property type="match status" value="1"/>
</dbReference>
<gene>
    <name evidence="3" type="ORF">DEIGR_101785</name>
</gene>
<name>A0A100HJ80_9DEIO</name>
<keyword evidence="4" id="KW-1185">Reference proteome</keyword>